<reference evidence="1" key="1">
    <citation type="journal article" date="2020" name="Nature">
        <title>Giant virus diversity and host interactions through global metagenomics.</title>
        <authorList>
            <person name="Schulz F."/>
            <person name="Roux S."/>
            <person name="Paez-Espino D."/>
            <person name="Jungbluth S."/>
            <person name="Walsh D.A."/>
            <person name="Denef V.J."/>
            <person name="McMahon K.D."/>
            <person name="Konstantinidis K.T."/>
            <person name="Eloe-Fadrosh E.A."/>
            <person name="Kyrpides N.C."/>
            <person name="Woyke T."/>
        </authorList>
    </citation>
    <scope>NUCLEOTIDE SEQUENCE</scope>
    <source>
        <strain evidence="1">GVMAG-S-1101164-105</strain>
    </source>
</reference>
<dbReference type="AlphaFoldDB" id="A0A6C0JW02"/>
<evidence type="ECO:0000313" key="1">
    <source>
        <dbReference type="EMBL" id="QHU09689.1"/>
    </source>
</evidence>
<dbReference type="EMBL" id="MN740742">
    <property type="protein sequence ID" value="QHU09689.1"/>
    <property type="molecule type" value="Genomic_DNA"/>
</dbReference>
<protein>
    <submittedName>
        <fullName evidence="1">Uncharacterized protein</fullName>
    </submittedName>
</protein>
<proteinExistence type="predicted"/>
<name>A0A6C0JW02_9ZZZZ</name>
<organism evidence="1">
    <name type="scientific">viral metagenome</name>
    <dbReference type="NCBI Taxonomy" id="1070528"/>
    <lineage>
        <taxon>unclassified sequences</taxon>
        <taxon>metagenomes</taxon>
        <taxon>organismal metagenomes</taxon>
    </lineage>
</organism>
<sequence>MKYTFVVSALVLLVIANLLMFLQFADVTGFGEGFQNAMGVMGAVDAATPAGMMPPPGSMPAPGPMSAPAYGPNVPAYGPNAPMNMAGPMASVKEGFSSYLLESGAGAKDNYQPMGAYDGVQLKTGNTTSTWRYTSPNEKLLGDEFVPGPDSLFLFKNNQCKPECCGASFSCGGGCVCTTPQQREYLAGRGGNQTAPTDAP</sequence>
<accession>A0A6C0JW02</accession>